<keyword evidence="3" id="KW-0413">Isomerase</keyword>
<sequence>MTSFTYTVKDSDGTLEQLLRDDWKAGKKNIHELRMANAVTDSEGIPVVWRTPLVAGTELTFHLPEAHSEYAPIEVPGVKVLAEDDHYMAVFKPEGIAVHPDGSSREATMMNAVMSLIQTAGGTYAEHIQRLDKGTSGIVIVAKHPMAKAMFDRMIASNEITRLYKAEVEGRLKRLKGSVNMPIGRDRHHPTRRRISMSGQSAVTHFKVIERKEQTTMIEATLDTGRTHQIRVHMAHLGHPVVGDNLYEAAALPDGTYRLTAVETSFIHPFTGEKIVLTV</sequence>
<dbReference type="CDD" id="cd02869">
    <property type="entry name" value="PseudoU_synth_RluA_like"/>
    <property type="match status" value="1"/>
</dbReference>
<gene>
    <name evidence="5" type="ORF">H9659_11585</name>
</gene>
<protein>
    <recommendedName>
        <fullName evidence="3">Pseudouridine synthase</fullName>
        <ecNumber evidence="3">5.4.99.-</ecNumber>
    </recommendedName>
</protein>
<feature type="domain" description="Pseudouridine synthase RsuA/RluA-like" evidence="4">
    <location>
        <begin position="86"/>
        <end position="236"/>
    </location>
</feature>
<name>A0ABR8PLC2_9BACL</name>
<dbReference type="RefSeq" id="WP_191690635.1">
    <property type="nucleotide sequence ID" value="NZ_JACSQY010000008.1"/>
</dbReference>
<dbReference type="InterPro" id="IPR050188">
    <property type="entry name" value="RluA_PseudoU_synthase"/>
</dbReference>
<dbReference type="SUPFAM" id="SSF55120">
    <property type="entry name" value="Pseudouridine synthase"/>
    <property type="match status" value="1"/>
</dbReference>
<comment type="similarity">
    <text evidence="2 3">Belongs to the pseudouridine synthase RluA family.</text>
</comment>
<evidence type="ECO:0000256" key="2">
    <source>
        <dbReference type="ARBA" id="ARBA00010876"/>
    </source>
</evidence>
<dbReference type="Proteomes" id="UP000659496">
    <property type="component" value="Unassembled WGS sequence"/>
</dbReference>
<dbReference type="Gene3D" id="3.30.2350.10">
    <property type="entry name" value="Pseudouridine synthase"/>
    <property type="match status" value="1"/>
</dbReference>
<dbReference type="InterPro" id="IPR006225">
    <property type="entry name" value="PsdUridine_synth_RluC/D"/>
</dbReference>
<dbReference type="NCBIfam" id="TIGR00005">
    <property type="entry name" value="rluA_subfam"/>
    <property type="match status" value="1"/>
</dbReference>
<dbReference type="PANTHER" id="PTHR21600:SF87">
    <property type="entry name" value="RNA PSEUDOURIDYLATE SYNTHASE DOMAIN-CONTAINING PROTEIN 1"/>
    <property type="match status" value="1"/>
</dbReference>
<accession>A0ABR8PLC2</accession>
<dbReference type="EC" id="5.4.99.-" evidence="3"/>
<dbReference type="Pfam" id="PF00849">
    <property type="entry name" value="PseudoU_synth_2"/>
    <property type="match status" value="1"/>
</dbReference>
<reference evidence="5 6" key="1">
    <citation type="submission" date="2020-08" db="EMBL/GenBank/DDBJ databases">
        <title>A Genomic Blueprint of the Chicken Gut Microbiome.</title>
        <authorList>
            <person name="Gilroy R."/>
            <person name="Ravi A."/>
            <person name="Getino M."/>
            <person name="Pursley I."/>
            <person name="Horton D.L."/>
            <person name="Alikhan N.-F."/>
            <person name="Baker D."/>
            <person name="Gharbi K."/>
            <person name="Hall N."/>
            <person name="Watson M."/>
            <person name="Adriaenssens E.M."/>
            <person name="Foster-Nyarko E."/>
            <person name="Jarju S."/>
            <person name="Secka A."/>
            <person name="Antonio M."/>
            <person name="Oren A."/>
            <person name="Chaudhuri R."/>
            <person name="La Ragione R.M."/>
            <person name="Hildebrand F."/>
            <person name="Pallen M.J."/>
        </authorList>
    </citation>
    <scope>NUCLEOTIDE SEQUENCE [LARGE SCALE GENOMIC DNA]</scope>
    <source>
        <strain evidence="5 6">Sa3CUA8</strain>
    </source>
</reference>
<evidence type="ECO:0000313" key="5">
    <source>
        <dbReference type="EMBL" id="MBD7908974.1"/>
    </source>
</evidence>
<dbReference type="PANTHER" id="PTHR21600">
    <property type="entry name" value="MITOCHONDRIAL RNA PSEUDOURIDINE SYNTHASE"/>
    <property type="match status" value="1"/>
</dbReference>
<proteinExistence type="inferred from homology"/>
<evidence type="ECO:0000259" key="4">
    <source>
        <dbReference type="Pfam" id="PF00849"/>
    </source>
</evidence>
<keyword evidence="6" id="KW-1185">Reference proteome</keyword>
<comment type="function">
    <text evidence="3">Responsible for synthesis of pseudouridine from uracil.</text>
</comment>
<comment type="caution">
    <text evidence="5">The sequence shown here is derived from an EMBL/GenBank/DDBJ whole genome shotgun (WGS) entry which is preliminary data.</text>
</comment>
<dbReference type="EMBL" id="JACSQY010000008">
    <property type="protein sequence ID" value="MBD7908974.1"/>
    <property type="molecule type" value="Genomic_DNA"/>
</dbReference>
<dbReference type="InterPro" id="IPR020103">
    <property type="entry name" value="PsdUridine_synth_cat_dom_sf"/>
</dbReference>
<comment type="catalytic activity">
    <reaction evidence="1 3">
        <text>a uridine in RNA = a pseudouridine in RNA</text>
        <dbReference type="Rhea" id="RHEA:48348"/>
        <dbReference type="Rhea" id="RHEA-COMP:12068"/>
        <dbReference type="Rhea" id="RHEA-COMP:12069"/>
        <dbReference type="ChEBI" id="CHEBI:65314"/>
        <dbReference type="ChEBI" id="CHEBI:65315"/>
    </reaction>
</comment>
<evidence type="ECO:0000313" key="6">
    <source>
        <dbReference type="Proteomes" id="UP000659496"/>
    </source>
</evidence>
<evidence type="ECO:0000256" key="1">
    <source>
        <dbReference type="ARBA" id="ARBA00000073"/>
    </source>
</evidence>
<organism evidence="5 6">
    <name type="scientific">Sporosarcina gallistercoris</name>
    <dbReference type="NCBI Taxonomy" id="2762245"/>
    <lineage>
        <taxon>Bacteria</taxon>
        <taxon>Bacillati</taxon>
        <taxon>Bacillota</taxon>
        <taxon>Bacilli</taxon>
        <taxon>Bacillales</taxon>
        <taxon>Caryophanaceae</taxon>
        <taxon>Sporosarcina</taxon>
    </lineage>
</organism>
<dbReference type="InterPro" id="IPR006145">
    <property type="entry name" value="PsdUridine_synth_RsuA/RluA"/>
</dbReference>
<dbReference type="InterPro" id="IPR006224">
    <property type="entry name" value="PsdUridine_synth_RluA-like_CS"/>
</dbReference>
<evidence type="ECO:0000256" key="3">
    <source>
        <dbReference type="RuleBase" id="RU362028"/>
    </source>
</evidence>
<dbReference type="PROSITE" id="PS01129">
    <property type="entry name" value="PSI_RLU"/>
    <property type="match status" value="1"/>
</dbReference>